<comment type="caution">
    <text evidence="1">The sequence shown here is derived from an EMBL/GenBank/DDBJ whole genome shotgun (WGS) entry which is preliminary data.</text>
</comment>
<organism evidence="1 2">
    <name type="scientific">Sphingomonas aquatilis</name>
    <dbReference type="NCBI Taxonomy" id="93063"/>
    <lineage>
        <taxon>Bacteria</taxon>
        <taxon>Pseudomonadati</taxon>
        <taxon>Pseudomonadota</taxon>
        <taxon>Alphaproteobacteria</taxon>
        <taxon>Sphingomonadales</taxon>
        <taxon>Sphingomonadaceae</taxon>
        <taxon>Sphingomonas</taxon>
    </lineage>
</organism>
<dbReference type="AlphaFoldDB" id="A0AAW3TQZ5"/>
<evidence type="ECO:0000313" key="2">
    <source>
        <dbReference type="Proteomes" id="UP000528945"/>
    </source>
</evidence>
<proteinExistence type="predicted"/>
<evidence type="ECO:0000313" key="1">
    <source>
        <dbReference type="EMBL" id="MBB3876103.1"/>
    </source>
</evidence>
<dbReference type="EMBL" id="JACIDB010000004">
    <property type="protein sequence ID" value="MBB3876103.1"/>
    <property type="molecule type" value="Genomic_DNA"/>
</dbReference>
<keyword evidence="2" id="KW-1185">Reference proteome</keyword>
<accession>A0AAW3TQZ5</accession>
<sequence length="57" mass="6285">MTTQQTKVVKSCRKGTVQREVARGPYAYSLAPVSAFLAPYFAIHPVAHPTHTNDRGE</sequence>
<reference evidence="1 2" key="1">
    <citation type="submission" date="2020-08" db="EMBL/GenBank/DDBJ databases">
        <title>Genomic Encyclopedia of Type Strains, Phase IV (KMG-IV): sequencing the most valuable type-strain genomes for metagenomic binning, comparative biology and taxonomic classification.</title>
        <authorList>
            <person name="Goeker M."/>
        </authorList>
    </citation>
    <scope>NUCLEOTIDE SEQUENCE [LARGE SCALE GENOMIC DNA]</scope>
    <source>
        <strain evidence="1 2">DSM 15581</strain>
    </source>
</reference>
<protein>
    <submittedName>
        <fullName evidence="1">Uncharacterized protein</fullName>
    </submittedName>
</protein>
<dbReference type="Proteomes" id="UP000528945">
    <property type="component" value="Unassembled WGS sequence"/>
</dbReference>
<gene>
    <name evidence="1" type="ORF">GGR47_002349</name>
</gene>
<name>A0AAW3TQZ5_9SPHN</name>